<sequence>MTAKKVILTSLKADLDREKKGDWIPFPDWEGVKFNVSALTLPEYETARGLMFQRLQKTYGDAPVPTEVLNAELGQLYAEHILHGWEGLDEEYSPEHALATLSNPEYRVVVQAVGWCAAKISQIEAKYTAAEGGNSSPPSVTG</sequence>
<organism evidence="1 2">
    <name type="scientific">Rhizobium leguminosarum bv. trifolii WSM597</name>
    <dbReference type="NCBI Taxonomy" id="754764"/>
    <lineage>
        <taxon>Bacteria</taxon>
        <taxon>Pseudomonadati</taxon>
        <taxon>Pseudomonadota</taxon>
        <taxon>Alphaproteobacteria</taxon>
        <taxon>Hyphomicrobiales</taxon>
        <taxon>Rhizobiaceae</taxon>
        <taxon>Rhizobium/Agrobacterium group</taxon>
        <taxon>Rhizobium</taxon>
    </lineage>
</organism>
<dbReference type="EMBL" id="JH719381">
    <property type="protein sequence ID" value="EJB02881.1"/>
    <property type="molecule type" value="Genomic_DNA"/>
</dbReference>
<evidence type="ECO:0000313" key="1">
    <source>
        <dbReference type="EMBL" id="EJB02881.1"/>
    </source>
</evidence>
<dbReference type="RefSeq" id="WP_003586765.1">
    <property type="nucleotide sequence ID" value="NZ_JH719381.1"/>
</dbReference>
<gene>
    <name evidence="1" type="ORF">Rleg9DRAFT_1695</name>
</gene>
<protein>
    <submittedName>
        <fullName evidence="1">Uncharacterized protein</fullName>
    </submittedName>
</protein>
<dbReference type="OrthoDB" id="8394026at2"/>
<proteinExistence type="predicted"/>
<evidence type="ECO:0000313" key="2">
    <source>
        <dbReference type="Proteomes" id="UP000005092"/>
    </source>
</evidence>
<reference evidence="1 2" key="1">
    <citation type="submission" date="2012-02" db="EMBL/GenBank/DDBJ databases">
        <title>Improved High-Quality Draft Sequence of Rhizobium leguminosarum bv. trifolii WSM597.</title>
        <authorList>
            <consortium name="US DOE Joint Genome Institute"/>
            <person name="Lucas S."/>
            <person name="Han J."/>
            <person name="Lapidus A."/>
            <person name="Cheng J.-F."/>
            <person name="Goodwin L."/>
            <person name="Pitluck S."/>
            <person name="Peters L."/>
            <person name="Ovchinnikova G."/>
            <person name="Held B."/>
            <person name="Detter J.C."/>
            <person name="Han C."/>
            <person name="Tapia R."/>
            <person name="Land M."/>
            <person name="Hauser L."/>
            <person name="Kyrpides N."/>
            <person name="Ivanova N."/>
            <person name="Pagani I."/>
            <person name="Brau L."/>
            <person name="Yates R."/>
            <person name="O'Hara G."/>
            <person name="Rui T."/>
            <person name="Howieson J."/>
            <person name="Reeve W."/>
            <person name="Woyke T."/>
        </authorList>
    </citation>
    <scope>NUCLEOTIDE SEQUENCE [LARGE SCALE GENOMIC DNA]</scope>
    <source>
        <strain evidence="1 2">WSM597</strain>
    </source>
</reference>
<dbReference type="Proteomes" id="UP000005092">
    <property type="component" value="Unassembled WGS sequence"/>
</dbReference>
<dbReference type="AlphaFoldDB" id="I9X2F2"/>
<accession>I9X2F2</accession>
<name>I9X2F2_RHILT</name>
<dbReference type="HOGENOM" id="CLU_1814270_0_0_5"/>